<dbReference type="SUPFAM" id="SSF49899">
    <property type="entry name" value="Concanavalin A-like lectins/glucanases"/>
    <property type="match status" value="1"/>
</dbReference>
<comment type="similarity">
    <text evidence="1 6">Belongs to the glycosyl hydrolase 43 family.</text>
</comment>
<dbReference type="KEGG" id="bnm:BALAC2494_00605"/>
<dbReference type="Pfam" id="PF17851">
    <property type="entry name" value="GH43_C2"/>
    <property type="match status" value="1"/>
</dbReference>
<evidence type="ECO:0000256" key="5">
    <source>
        <dbReference type="PIRSR" id="PIRSR606710-2"/>
    </source>
</evidence>
<dbReference type="InterPro" id="IPR041542">
    <property type="entry name" value="GH43_C2"/>
</dbReference>
<feature type="active site" description="Proton donor" evidence="4">
    <location>
        <position position="200"/>
    </location>
</feature>
<dbReference type="EC" id="3.2.1.-" evidence="8"/>
<gene>
    <name evidence="8" type="ORF">BALAC2494_00605</name>
</gene>
<evidence type="ECO:0000256" key="3">
    <source>
        <dbReference type="ARBA" id="ARBA00023295"/>
    </source>
</evidence>
<dbReference type="CDD" id="cd09001">
    <property type="entry name" value="GH43_FsAxh1-like"/>
    <property type="match status" value="1"/>
</dbReference>
<proteinExistence type="inferred from homology"/>
<dbReference type="Gene3D" id="2.60.120.200">
    <property type="match status" value="1"/>
</dbReference>
<organism evidence="8 9">
    <name type="scientific">Bifidobacterium animalis subsp. lactis CNCM I-2494</name>
    <dbReference type="NCBI Taxonomy" id="1042403"/>
    <lineage>
        <taxon>Bacteria</taxon>
        <taxon>Bacillati</taxon>
        <taxon>Actinomycetota</taxon>
        <taxon>Actinomycetes</taxon>
        <taxon>Bifidobacteriales</taxon>
        <taxon>Bifidobacteriaceae</taxon>
        <taxon>Bifidobacterium</taxon>
    </lineage>
</organism>
<dbReference type="AlphaFoldDB" id="A0A806FJC7"/>
<dbReference type="InterPro" id="IPR051795">
    <property type="entry name" value="Glycosyl_Hydrlase_43"/>
</dbReference>
<evidence type="ECO:0000313" key="9">
    <source>
        <dbReference type="Proteomes" id="UP000008394"/>
    </source>
</evidence>
<evidence type="ECO:0000256" key="4">
    <source>
        <dbReference type="PIRSR" id="PIRSR606710-1"/>
    </source>
</evidence>
<dbReference type="PANTHER" id="PTHR42812">
    <property type="entry name" value="BETA-XYLOSIDASE"/>
    <property type="match status" value="1"/>
</dbReference>
<dbReference type="Pfam" id="PF04616">
    <property type="entry name" value="Glyco_hydro_43"/>
    <property type="match status" value="1"/>
</dbReference>
<feature type="domain" description="Beta-xylosidase C-terminal Concanavalin A-like" evidence="7">
    <location>
        <begin position="340"/>
        <end position="534"/>
    </location>
</feature>
<reference evidence="8 9" key="1">
    <citation type="journal article" date="2011" name="J. Bacteriol.">
        <title>Genome Sequence of the Probiotic Strain Bifidobacterium animalis subsp. lactis CNCM I-2494.</title>
        <authorList>
            <person name="Chervaux C."/>
            <person name="Grimaldi C."/>
            <person name="Bolotin A."/>
            <person name="Quinquis B."/>
            <person name="Legrain-Raspaud S."/>
            <person name="van Hylckama Vlieg J.E."/>
            <person name="Denariaz G."/>
            <person name="Smokvina T."/>
        </authorList>
    </citation>
    <scope>NUCLEOTIDE SEQUENCE [LARGE SCALE GENOMIC DNA]</scope>
    <source>
        <strain evidence="8 9">CNCM I-2494</strain>
    </source>
</reference>
<evidence type="ECO:0000256" key="2">
    <source>
        <dbReference type="ARBA" id="ARBA00022801"/>
    </source>
</evidence>
<protein>
    <submittedName>
        <fullName evidence="8">Glycosidase</fullName>
        <ecNumber evidence="8">3.2.1.-</ecNumber>
    </submittedName>
</protein>
<name>A0A806FJC7_BIFAN</name>
<dbReference type="Gene3D" id="2.115.10.20">
    <property type="entry name" value="Glycosyl hydrolase domain, family 43"/>
    <property type="match status" value="1"/>
</dbReference>
<feature type="site" description="Important for catalytic activity, responsible for pKa modulation of the active site Glu and correct orientation of both the proton donor and substrate" evidence="5">
    <location>
        <position position="148"/>
    </location>
</feature>
<dbReference type="GO" id="GO:0005975">
    <property type="term" value="P:carbohydrate metabolic process"/>
    <property type="evidence" value="ECO:0007669"/>
    <property type="project" value="InterPro"/>
</dbReference>
<dbReference type="SUPFAM" id="SSF75005">
    <property type="entry name" value="Arabinanase/levansucrase/invertase"/>
    <property type="match status" value="1"/>
</dbReference>
<dbReference type="Proteomes" id="UP000008394">
    <property type="component" value="Chromosome"/>
</dbReference>
<evidence type="ECO:0000313" key="8">
    <source>
        <dbReference type="EMBL" id="AEK29979.1"/>
    </source>
</evidence>
<feature type="active site" description="Proton acceptor" evidence="4">
    <location>
        <position position="38"/>
    </location>
</feature>
<keyword evidence="3 6" id="KW-0326">Glycosidase</keyword>
<dbReference type="GO" id="GO:0004553">
    <property type="term" value="F:hydrolase activity, hydrolyzing O-glycosyl compounds"/>
    <property type="evidence" value="ECO:0007669"/>
    <property type="project" value="InterPro"/>
</dbReference>
<evidence type="ECO:0000256" key="1">
    <source>
        <dbReference type="ARBA" id="ARBA00009865"/>
    </source>
</evidence>
<evidence type="ECO:0000259" key="7">
    <source>
        <dbReference type="Pfam" id="PF17851"/>
    </source>
</evidence>
<dbReference type="PANTHER" id="PTHR42812:SF12">
    <property type="entry name" value="BETA-XYLOSIDASE-RELATED"/>
    <property type="match status" value="1"/>
</dbReference>
<dbReference type="InterPro" id="IPR023296">
    <property type="entry name" value="Glyco_hydro_beta-prop_sf"/>
</dbReference>
<dbReference type="InterPro" id="IPR006710">
    <property type="entry name" value="Glyco_hydro_43"/>
</dbReference>
<dbReference type="InterPro" id="IPR013320">
    <property type="entry name" value="ConA-like_dom_sf"/>
</dbReference>
<sequence length="542" mass="61287">MHHAHIVPTTRHSILSIPIPGSFMSVVQNPILNSDFPDPDIIRVGHTYYMASTTMHFMPGCDILRSFDLTHWEPYGHVYRTLGHTGAYMLDDDQDLYGQGMWAPSLRWHNGRFHVLFSANDTHTTHLFTARDARGPWRHHIVRGFYHDPSLLFDDGRVFIVHGNTALRLTEMDADLSGPKAGGLDRVLVQDLPNQDLGYEGSHLQRHDGRYYLFTCHFARGHRKTEDCFIADSLDGEFRGRCILDDDLGYHDQGVAQGGMVDTPDGQWYAFMFQDRGALGRTPVLMPMHFDTDGMPVLGVNGRVPAYVESAPSAEPHHHYAPLNGDDDFRYTPDSRGTIHLAPYWQFNHTPHDETWSVTARPGAFRITTSRVSATMLRATNTLTQRTTGPRCAAEVTIDASGLMEGDIAGLCAFQGCYAYAAITRRQGSWHAIMAERNALHPDNTAERHYDEIPVEVESLPLPSPQVTFRLEIDYTDMRDTARFLVRTDAGWIPIGHPHRLWFKLDHFTGCRFALFTQATQHVGGHADFMRFRYHDASDMGA</sequence>
<accession>A0A806FJC7</accession>
<evidence type="ECO:0000256" key="6">
    <source>
        <dbReference type="RuleBase" id="RU361187"/>
    </source>
</evidence>
<keyword evidence="2 6" id="KW-0378">Hydrolase</keyword>
<dbReference type="EMBL" id="CP002915">
    <property type="protein sequence ID" value="AEK29979.1"/>
    <property type="molecule type" value="Genomic_DNA"/>
</dbReference>